<dbReference type="Ensembl" id="ENSSDUT00000011043.1">
    <property type="protein sequence ID" value="ENSSDUP00000010845.1"/>
    <property type="gene ID" value="ENSSDUG00000007932.1"/>
</dbReference>
<reference evidence="8" key="2">
    <citation type="submission" date="2025-09" db="UniProtKB">
        <authorList>
            <consortium name="Ensembl"/>
        </authorList>
    </citation>
    <scope>IDENTIFICATION</scope>
</reference>
<dbReference type="PANTHER" id="PTHR46896">
    <property type="entry name" value="SENTRIN-SPECIFIC PROTEASE"/>
    <property type="match status" value="1"/>
</dbReference>
<feature type="region of interest" description="Disordered" evidence="6">
    <location>
        <begin position="340"/>
        <end position="398"/>
    </location>
</feature>
<feature type="compositionally biased region" description="Acidic residues" evidence="6">
    <location>
        <begin position="360"/>
        <end position="376"/>
    </location>
</feature>
<keyword evidence="9" id="KW-1185">Reference proteome</keyword>
<dbReference type="Pfam" id="PF02902">
    <property type="entry name" value="Peptidase_C48"/>
    <property type="match status" value="1"/>
</dbReference>
<keyword evidence="2" id="KW-0597">Phosphoprotein</keyword>
<evidence type="ECO:0000313" key="9">
    <source>
        <dbReference type="Proteomes" id="UP000261420"/>
    </source>
</evidence>
<feature type="compositionally biased region" description="Basic and acidic residues" evidence="6">
    <location>
        <begin position="877"/>
        <end position="886"/>
    </location>
</feature>
<evidence type="ECO:0000256" key="1">
    <source>
        <dbReference type="ARBA" id="ARBA00005234"/>
    </source>
</evidence>
<feature type="region of interest" description="Disordered" evidence="6">
    <location>
        <begin position="669"/>
        <end position="706"/>
    </location>
</feature>
<dbReference type="GO" id="GO:0070139">
    <property type="term" value="F:SUMO-specific endopeptidase activity"/>
    <property type="evidence" value="ECO:0007669"/>
    <property type="project" value="TreeGrafter"/>
</dbReference>
<dbReference type="GO" id="GO:0006508">
    <property type="term" value="P:proteolysis"/>
    <property type="evidence" value="ECO:0007669"/>
    <property type="project" value="UniProtKB-KW"/>
</dbReference>
<evidence type="ECO:0000256" key="2">
    <source>
        <dbReference type="ARBA" id="ARBA00022553"/>
    </source>
</evidence>
<feature type="compositionally biased region" description="Basic and acidic residues" evidence="6">
    <location>
        <begin position="920"/>
        <end position="930"/>
    </location>
</feature>
<sequence>MMERRKALTIPFSVNKDNLMENPLKIPMTGLSSECGKLDRQVSWTAFAGCKLRHHDSKPKNGSVIDHKHAATVSLEMARRKPCLVLTDVLKTEHGKTYIERIKQSHTMGNEGQMSSTRRESGRCREEPLTCRERRSSQREVNNDKSKSLTPNHNQRPNSSPTQRSRLRRRLQNVDAEDDKDENKDIEEVIIGKDNGADYKFAEVVDCGLSVSWKPAEDTGGCDEFSPASIKDRWTDPEKEQQHSLKRKRRDTESQCNGTGSPKRHRESVLRLTGEDGRDGGPAPASVCLEESREDVDLESLDRSIVQFTVGGDDITAILVPIVNPSIEAGDLIGAPRQSLLSSQDSTTKSGPSEPIVLSSDDDDGDDDDDDDESGDVPENRSPAVHRKEDTVIQGKSSQEAVVKQQEASEVLHVVEEEPLGSVALSPTPIVDYSCMGLAFSTLYCGSYCGKANGDIMVADHEIIIPLKDTREQVEVMLTLKRKELRRYSVWEQQEMEMRDLHFKVDKDPFPVAILLLCLSETAAAAVQRDLCKLCFKQDGTTNPGKASPFILLTLRDPLEGMEGALLRSLLDIDCLNSLTHDQSVVTHSEDRFNYWEAIHTPVLSLDDSIELIKRTGLDSHLLSLLGLESTDPDPDLNTDQGNSHSDTDESNTPHNQLEVELHKETVQELETAPEQDTGTKPRPEEDKEEQELEHPSEERKKEPTPVYTLCHRRTKGSYFVSLCKPDSAWTKFKHQGLPRRLIQFPPPPLKGGITVTMEDLQCLDSGQFLNDVIIDFYLKYLLQNVSAAVAERSHIFSSFFYKQLTRRDNASEGGTSDSCQRQRRHQRVKTWTRHVDIFQKDFLFVPVNQEAHWYLVVICFPGLNEPKLEAWTGLDSKAEKSHGGTDESQDQDDSQGSKSPNDNTETPPTLNHSDNVNTETEKAQEESTKDPPPVRVNCTEKTFQEKAVCKRPCILIMDSLKLSLHERVFKLLREYLQSEWEVRRGSSRDFGPDQMKSSHCQVPLQDNSSDCGLYLLQYVESFLKDPVVHFALPLNLQRWFPRQKVRRKRDEIRDLVQHWKVPLWDTLVCLILRSLWCFHASFVCLM</sequence>
<organism evidence="8 9">
    <name type="scientific">Seriola dumerili</name>
    <name type="common">Greater amberjack</name>
    <name type="synonym">Caranx dumerili</name>
    <dbReference type="NCBI Taxonomy" id="41447"/>
    <lineage>
        <taxon>Eukaryota</taxon>
        <taxon>Metazoa</taxon>
        <taxon>Chordata</taxon>
        <taxon>Craniata</taxon>
        <taxon>Vertebrata</taxon>
        <taxon>Euteleostomi</taxon>
        <taxon>Actinopterygii</taxon>
        <taxon>Neopterygii</taxon>
        <taxon>Teleostei</taxon>
        <taxon>Neoteleostei</taxon>
        <taxon>Acanthomorphata</taxon>
        <taxon>Carangaria</taxon>
        <taxon>Carangiformes</taxon>
        <taxon>Carangidae</taxon>
        <taxon>Seriola</taxon>
    </lineage>
</organism>
<reference evidence="8" key="1">
    <citation type="submission" date="2025-08" db="UniProtKB">
        <authorList>
            <consortium name="Ensembl"/>
        </authorList>
    </citation>
    <scope>IDENTIFICATION</scope>
</reference>
<dbReference type="InterPro" id="IPR051947">
    <property type="entry name" value="Sentrin-specific_protease"/>
</dbReference>
<feature type="domain" description="Ubiquitin-like protease family profile" evidence="7">
    <location>
        <begin position="754"/>
        <end position="1023"/>
    </location>
</feature>
<feature type="region of interest" description="Disordered" evidence="6">
    <location>
        <begin position="101"/>
        <end position="182"/>
    </location>
</feature>
<feature type="compositionally biased region" description="Basic and acidic residues" evidence="6">
    <location>
        <begin position="230"/>
        <end position="243"/>
    </location>
</feature>
<dbReference type="GO" id="GO:0016926">
    <property type="term" value="P:protein desumoylation"/>
    <property type="evidence" value="ECO:0007669"/>
    <property type="project" value="TreeGrafter"/>
</dbReference>
<proteinExistence type="inferred from homology"/>
<feature type="compositionally biased region" description="Polar residues" evidence="6">
    <location>
        <begin position="340"/>
        <end position="351"/>
    </location>
</feature>
<dbReference type="PANTHER" id="PTHR46896:SF2">
    <property type="entry name" value="SENTRIN-SPECIFIC PROTEASE 7"/>
    <property type="match status" value="1"/>
</dbReference>
<dbReference type="InterPro" id="IPR038765">
    <property type="entry name" value="Papain-like_cys_pep_sf"/>
</dbReference>
<feature type="compositionally biased region" description="Basic and acidic residues" evidence="6">
    <location>
        <begin position="267"/>
        <end position="279"/>
    </location>
</feature>
<feature type="compositionally biased region" description="Basic and acidic residues" evidence="6">
    <location>
        <begin position="693"/>
        <end position="704"/>
    </location>
</feature>
<accession>A0A3B4TYR3</accession>
<feature type="compositionally biased region" description="Polar residues" evidence="6">
    <location>
        <begin position="148"/>
        <end position="164"/>
    </location>
</feature>
<keyword evidence="3" id="KW-0645">Protease</keyword>
<evidence type="ECO:0000256" key="5">
    <source>
        <dbReference type="ARBA" id="ARBA00022801"/>
    </source>
</evidence>
<keyword evidence="4" id="KW-0833">Ubl conjugation pathway</keyword>
<feature type="compositionally biased region" description="Basic and acidic residues" evidence="6">
    <location>
        <begin position="117"/>
        <end position="147"/>
    </location>
</feature>
<feature type="region of interest" description="Disordered" evidence="6">
    <location>
        <begin position="216"/>
        <end position="294"/>
    </location>
</feature>
<dbReference type="OMA" id="NDDSKCR"/>
<feature type="compositionally biased region" description="Polar residues" evidence="6">
    <location>
        <begin position="105"/>
        <end position="116"/>
    </location>
</feature>
<name>A0A3B4TYR3_SERDU</name>
<dbReference type="SUPFAM" id="SSF54001">
    <property type="entry name" value="Cysteine proteinases"/>
    <property type="match status" value="1"/>
</dbReference>
<dbReference type="Gene3D" id="3.40.395.10">
    <property type="entry name" value="Adenoviral Proteinase, Chain A"/>
    <property type="match status" value="1"/>
</dbReference>
<dbReference type="InterPro" id="IPR003653">
    <property type="entry name" value="Peptidase_C48_C"/>
</dbReference>
<evidence type="ECO:0000256" key="4">
    <source>
        <dbReference type="ARBA" id="ARBA00022786"/>
    </source>
</evidence>
<keyword evidence="5" id="KW-0378">Hydrolase</keyword>
<protein>
    <submittedName>
        <fullName evidence="8">Si:dkey-100n23.3</fullName>
    </submittedName>
</protein>
<evidence type="ECO:0000256" key="3">
    <source>
        <dbReference type="ARBA" id="ARBA00022670"/>
    </source>
</evidence>
<feature type="compositionally biased region" description="Polar residues" evidence="6">
    <location>
        <begin position="638"/>
        <end position="654"/>
    </location>
</feature>
<feature type="region of interest" description="Disordered" evidence="6">
    <location>
        <begin position="630"/>
        <end position="654"/>
    </location>
</feature>
<evidence type="ECO:0000313" key="8">
    <source>
        <dbReference type="Ensembl" id="ENSSDUP00000010845.1"/>
    </source>
</evidence>
<evidence type="ECO:0000256" key="6">
    <source>
        <dbReference type="SAM" id="MobiDB-lite"/>
    </source>
</evidence>
<dbReference type="GO" id="GO:0005737">
    <property type="term" value="C:cytoplasm"/>
    <property type="evidence" value="ECO:0007669"/>
    <property type="project" value="TreeGrafter"/>
</dbReference>
<dbReference type="STRING" id="41447.ENSSDUP00000010845"/>
<feature type="region of interest" description="Disordered" evidence="6">
    <location>
        <begin position="876"/>
        <end position="938"/>
    </location>
</feature>
<dbReference type="GO" id="GO:0005634">
    <property type="term" value="C:nucleus"/>
    <property type="evidence" value="ECO:0007669"/>
    <property type="project" value="TreeGrafter"/>
</dbReference>
<comment type="similarity">
    <text evidence="1">Belongs to the peptidase C48 family.</text>
</comment>
<feature type="compositionally biased region" description="Polar residues" evidence="6">
    <location>
        <begin position="899"/>
        <end position="919"/>
    </location>
</feature>
<dbReference type="Proteomes" id="UP000261420">
    <property type="component" value="Unplaced"/>
</dbReference>
<dbReference type="AlphaFoldDB" id="A0A3B4TYR3"/>
<dbReference type="PROSITE" id="PS50600">
    <property type="entry name" value="ULP_PROTEASE"/>
    <property type="match status" value="1"/>
</dbReference>
<dbReference type="GeneTree" id="ENSGT00940000157308"/>
<evidence type="ECO:0000259" key="7">
    <source>
        <dbReference type="PROSITE" id="PS50600"/>
    </source>
</evidence>